<evidence type="ECO:0000313" key="3">
    <source>
        <dbReference type="Proteomes" id="UP000441162"/>
    </source>
</evidence>
<dbReference type="AlphaFoldDB" id="A0A4Q5HUV3"/>
<organism evidence="2 3">
    <name type="scientific">Phocaeicola dorei</name>
    <dbReference type="NCBI Taxonomy" id="357276"/>
    <lineage>
        <taxon>Bacteria</taxon>
        <taxon>Pseudomonadati</taxon>
        <taxon>Bacteroidota</taxon>
        <taxon>Bacteroidia</taxon>
        <taxon>Bacteroidales</taxon>
        <taxon>Bacteroidaceae</taxon>
        <taxon>Phocaeicola</taxon>
    </lineage>
</organism>
<comment type="caution">
    <text evidence="2">The sequence shown here is derived from an EMBL/GenBank/DDBJ whole genome shotgun (WGS) entry which is preliminary data.</text>
</comment>
<dbReference type="Proteomes" id="UP000481616">
    <property type="component" value="Unassembled WGS sequence"/>
</dbReference>
<evidence type="ECO:0000313" key="4">
    <source>
        <dbReference type="Proteomes" id="UP000481616"/>
    </source>
</evidence>
<reference evidence="3 4" key="1">
    <citation type="journal article" date="2019" name="Nat. Med.">
        <title>A library of human gut bacterial isolates paired with longitudinal multiomics data enables mechanistic microbiome research.</title>
        <authorList>
            <person name="Poyet M."/>
            <person name="Groussin M."/>
            <person name="Gibbons S.M."/>
            <person name="Avila-Pacheco J."/>
            <person name="Jiang X."/>
            <person name="Kearney S.M."/>
            <person name="Perrotta A.R."/>
            <person name="Berdy B."/>
            <person name="Zhao S."/>
            <person name="Lieberman T.D."/>
            <person name="Swanson P.K."/>
            <person name="Smith M."/>
            <person name="Roesemann S."/>
            <person name="Alexander J.E."/>
            <person name="Rich S.A."/>
            <person name="Livny J."/>
            <person name="Vlamakis H."/>
            <person name="Clish C."/>
            <person name="Bullock K."/>
            <person name="Deik A."/>
            <person name="Scott J."/>
            <person name="Pierce K.A."/>
            <person name="Xavier R.J."/>
            <person name="Alm E.J."/>
        </authorList>
    </citation>
    <scope>NUCLEOTIDE SEQUENCE [LARGE SCALE GENOMIC DNA]</scope>
    <source>
        <strain evidence="1 4">BIOML-A1</strain>
        <strain evidence="2 3">BIOML-A4</strain>
    </source>
</reference>
<proteinExistence type="predicted"/>
<evidence type="ECO:0000313" key="2">
    <source>
        <dbReference type="EMBL" id="KAA5406445.1"/>
    </source>
</evidence>
<name>A0A4Q5HUV3_9BACT</name>
<sequence length="113" mass="13052">MKKERVSILLISLLVEAKCVNSSPHSDTVKDKRVYRNERCTPFFIMPYSNQLTEMKTYPRIMRKDYSRILARFQKVTFFPTIVVGILIQVLPDPAPSSVKSCAKFCLTTSLFQ</sequence>
<accession>A0A4Q5HUV3</accession>
<protein>
    <submittedName>
        <fullName evidence="2">Uncharacterized protein</fullName>
    </submittedName>
</protein>
<dbReference type="EMBL" id="VVZA01000004">
    <property type="protein sequence ID" value="KAA5406445.1"/>
    <property type="molecule type" value="Genomic_DNA"/>
</dbReference>
<gene>
    <name evidence="2" type="ORF">F2Y51_06200</name>
    <name evidence="1" type="ORF">F2Y58_05580</name>
</gene>
<evidence type="ECO:0000313" key="1">
    <source>
        <dbReference type="EMBL" id="KAA5399597.1"/>
    </source>
</evidence>
<dbReference type="Proteomes" id="UP000441162">
    <property type="component" value="Unassembled WGS sequence"/>
</dbReference>
<dbReference type="RefSeq" id="WP_130053765.1">
    <property type="nucleotide sequence ID" value="NZ_RCXK01000004.1"/>
</dbReference>
<dbReference type="EMBL" id="VVYY01000004">
    <property type="protein sequence ID" value="KAA5399597.1"/>
    <property type="molecule type" value="Genomic_DNA"/>
</dbReference>